<feature type="domain" description="PPIase cyclophilin-type" evidence="5">
    <location>
        <begin position="36"/>
        <end position="196"/>
    </location>
</feature>
<dbReference type="InterPro" id="IPR044665">
    <property type="entry name" value="E_coli_cyclophilin_A-like"/>
</dbReference>
<gene>
    <name evidence="6" type="ORF">FHS92_002157</name>
</gene>
<evidence type="ECO:0000313" key="7">
    <source>
        <dbReference type="Proteomes" id="UP000552700"/>
    </source>
</evidence>
<dbReference type="Gene3D" id="2.40.100.10">
    <property type="entry name" value="Cyclophilin-like"/>
    <property type="match status" value="1"/>
</dbReference>
<accession>A0A841J235</accession>
<keyword evidence="2" id="KW-0697">Rotamase</keyword>
<dbReference type="GO" id="GO:0003755">
    <property type="term" value="F:peptidyl-prolyl cis-trans isomerase activity"/>
    <property type="evidence" value="ECO:0007669"/>
    <property type="project" value="UniProtKB-KW"/>
</dbReference>
<organism evidence="6 7">
    <name type="scientific">Sphingobium subterraneum</name>
    <dbReference type="NCBI Taxonomy" id="627688"/>
    <lineage>
        <taxon>Bacteria</taxon>
        <taxon>Pseudomonadati</taxon>
        <taxon>Pseudomonadota</taxon>
        <taxon>Alphaproteobacteria</taxon>
        <taxon>Sphingomonadales</taxon>
        <taxon>Sphingomonadaceae</taxon>
        <taxon>Sphingobium</taxon>
    </lineage>
</organism>
<dbReference type="PANTHER" id="PTHR43246">
    <property type="entry name" value="PEPTIDYL-PROLYL CIS-TRANS ISOMERASE CYP38, CHLOROPLASTIC"/>
    <property type="match status" value="1"/>
</dbReference>
<keyword evidence="3 6" id="KW-0413">Isomerase</keyword>
<evidence type="ECO:0000256" key="1">
    <source>
        <dbReference type="ARBA" id="ARBA00013194"/>
    </source>
</evidence>
<evidence type="ECO:0000313" key="6">
    <source>
        <dbReference type="EMBL" id="MBB6124412.1"/>
    </source>
</evidence>
<evidence type="ECO:0000259" key="5">
    <source>
        <dbReference type="PROSITE" id="PS50072"/>
    </source>
</evidence>
<dbReference type="AlphaFoldDB" id="A0A841J235"/>
<feature type="chain" id="PRO_5032289777" description="peptidylprolyl isomerase" evidence="4">
    <location>
        <begin position="22"/>
        <end position="223"/>
    </location>
</feature>
<proteinExistence type="predicted"/>
<keyword evidence="7" id="KW-1185">Reference proteome</keyword>
<protein>
    <recommendedName>
        <fullName evidence="1">peptidylprolyl isomerase</fullName>
        <ecNumber evidence="1">5.2.1.8</ecNumber>
    </recommendedName>
</protein>
<feature type="signal peptide" evidence="4">
    <location>
        <begin position="1"/>
        <end position="21"/>
    </location>
</feature>
<keyword evidence="4" id="KW-0732">Signal</keyword>
<evidence type="ECO:0000256" key="3">
    <source>
        <dbReference type="ARBA" id="ARBA00023235"/>
    </source>
</evidence>
<reference evidence="6 7" key="1">
    <citation type="submission" date="2020-08" db="EMBL/GenBank/DDBJ databases">
        <title>Genomic Encyclopedia of Type Strains, Phase IV (KMG-IV): sequencing the most valuable type-strain genomes for metagenomic binning, comparative biology and taxonomic classification.</title>
        <authorList>
            <person name="Goeker M."/>
        </authorList>
    </citation>
    <scope>NUCLEOTIDE SEQUENCE [LARGE SCALE GENOMIC DNA]</scope>
    <source>
        <strain evidence="6 7">DSM 102255</strain>
    </source>
</reference>
<dbReference type="EC" id="5.2.1.8" evidence="1"/>
<dbReference type="SUPFAM" id="SSF50891">
    <property type="entry name" value="Cyclophilin-like"/>
    <property type="match status" value="1"/>
</dbReference>
<dbReference type="Pfam" id="PF00160">
    <property type="entry name" value="Pro_isomerase"/>
    <property type="match status" value="1"/>
</dbReference>
<dbReference type="Proteomes" id="UP000552700">
    <property type="component" value="Unassembled WGS sequence"/>
</dbReference>
<dbReference type="InterPro" id="IPR002130">
    <property type="entry name" value="Cyclophilin-type_PPIase_dom"/>
</dbReference>
<dbReference type="PROSITE" id="PS50072">
    <property type="entry name" value="CSA_PPIASE_2"/>
    <property type="match status" value="1"/>
</dbReference>
<evidence type="ECO:0000256" key="2">
    <source>
        <dbReference type="ARBA" id="ARBA00023110"/>
    </source>
</evidence>
<dbReference type="InterPro" id="IPR029000">
    <property type="entry name" value="Cyclophilin-like_dom_sf"/>
</dbReference>
<evidence type="ECO:0000256" key="4">
    <source>
        <dbReference type="SAM" id="SignalP"/>
    </source>
</evidence>
<comment type="caution">
    <text evidence="6">The sequence shown here is derived from an EMBL/GenBank/DDBJ whole genome shotgun (WGS) entry which is preliminary data.</text>
</comment>
<dbReference type="EMBL" id="JACIJP010000003">
    <property type="protein sequence ID" value="MBB6124412.1"/>
    <property type="molecule type" value="Genomic_DNA"/>
</dbReference>
<name>A0A841J235_9SPHN</name>
<sequence>MMILRPVLLPLILLATTPADAAPKQQAGLVRVRLVTSAGPIVLALDTRRAPITSANFLAYVDDGRFEGTEFYRAARRKTEPKFGFIQGGIATDLRRSLAPIRLEPTDRTGIRHLSGTLSMAHSTHPDSGMGNFVITVGAAPGMDARGDYRGYAAFGHVVSGMPVVQKILSLPTGGGKEAMRGQMILRPVKILRAERIDGVAKPTGLVKPWLIALPKKKPELRR</sequence>